<protein>
    <submittedName>
        <fullName evidence="1">Uncharacterized protein</fullName>
    </submittedName>
</protein>
<keyword evidence="2" id="KW-1185">Reference proteome</keyword>
<accession>A0A8X6MXS4</accession>
<sequence>MLRLLPSSSSTCNRSCLSPLVGLAISFVTSLHSLRKSWTIVTMTTGRRRSSFNRVLNLFSFAPPRWTLAPLPLSKRAREYYRLLIRPCNWIRENSR</sequence>
<organism evidence="1 2">
    <name type="scientific">Nephila pilipes</name>
    <name type="common">Giant wood spider</name>
    <name type="synonym">Nephila maculata</name>
    <dbReference type="NCBI Taxonomy" id="299642"/>
    <lineage>
        <taxon>Eukaryota</taxon>
        <taxon>Metazoa</taxon>
        <taxon>Ecdysozoa</taxon>
        <taxon>Arthropoda</taxon>
        <taxon>Chelicerata</taxon>
        <taxon>Arachnida</taxon>
        <taxon>Araneae</taxon>
        <taxon>Araneomorphae</taxon>
        <taxon>Entelegynae</taxon>
        <taxon>Araneoidea</taxon>
        <taxon>Nephilidae</taxon>
        <taxon>Nephila</taxon>
    </lineage>
</organism>
<evidence type="ECO:0000313" key="1">
    <source>
        <dbReference type="EMBL" id="GFS83570.1"/>
    </source>
</evidence>
<dbReference type="AlphaFoldDB" id="A0A8X6MXS4"/>
<comment type="caution">
    <text evidence="1">The sequence shown here is derived from an EMBL/GenBank/DDBJ whole genome shotgun (WGS) entry which is preliminary data.</text>
</comment>
<reference evidence="1" key="1">
    <citation type="submission" date="2020-08" db="EMBL/GenBank/DDBJ databases">
        <title>Multicomponent nature underlies the extraordinary mechanical properties of spider dragline silk.</title>
        <authorList>
            <person name="Kono N."/>
            <person name="Nakamura H."/>
            <person name="Mori M."/>
            <person name="Yoshida Y."/>
            <person name="Ohtoshi R."/>
            <person name="Malay A.D."/>
            <person name="Moran D.A.P."/>
            <person name="Tomita M."/>
            <person name="Numata K."/>
            <person name="Arakawa K."/>
        </authorList>
    </citation>
    <scope>NUCLEOTIDE SEQUENCE</scope>
</reference>
<evidence type="ECO:0000313" key="2">
    <source>
        <dbReference type="Proteomes" id="UP000887013"/>
    </source>
</evidence>
<dbReference type="EMBL" id="BMAW01051976">
    <property type="protein sequence ID" value="GFS83570.1"/>
    <property type="molecule type" value="Genomic_DNA"/>
</dbReference>
<dbReference type="Proteomes" id="UP000887013">
    <property type="component" value="Unassembled WGS sequence"/>
</dbReference>
<dbReference type="OrthoDB" id="10621598at2759"/>
<name>A0A8X6MXS4_NEPPI</name>
<gene>
    <name evidence="1" type="ORF">NPIL_199471</name>
</gene>
<proteinExistence type="predicted"/>